<gene>
    <name evidence="1" type="ORF">AMJ44_09725</name>
</gene>
<comment type="caution">
    <text evidence="1">The sequence shown here is derived from an EMBL/GenBank/DDBJ whole genome shotgun (WGS) entry which is preliminary data.</text>
</comment>
<accession>A0A0S7XT45</accession>
<reference evidence="1 2" key="1">
    <citation type="journal article" date="2015" name="Microbiome">
        <title>Genomic resolution of linkages in carbon, nitrogen, and sulfur cycling among widespread estuary sediment bacteria.</title>
        <authorList>
            <person name="Baker B.J."/>
            <person name="Lazar C.S."/>
            <person name="Teske A.P."/>
            <person name="Dick G.J."/>
        </authorList>
    </citation>
    <scope>NUCLEOTIDE SEQUENCE [LARGE SCALE GENOMIC DNA]</scope>
    <source>
        <strain evidence="1">DG_54_3</strain>
    </source>
</reference>
<evidence type="ECO:0000313" key="1">
    <source>
        <dbReference type="EMBL" id="KPJ65677.1"/>
    </source>
</evidence>
<dbReference type="EMBL" id="LIZX01000106">
    <property type="protein sequence ID" value="KPJ65677.1"/>
    <property type="molecule type" value="Genomic_DNA"/>
</dbReference>
<name>A0A0S7XT45_UNCSA</name>
<protein>
    <submittedName>
        <fullName evidence="1">Uncharacterized protein</fullName>
    </submittedName>
</protein>
<organism evidence="1 2">
    <name type="scientific">candidate division WOR-1 bacterium DG_54_3</name>
    <dbReference type="NCBI Taxonomy" id="1703775"/>
    <lineage>
        <taxon>Bacteria</taxon>
        <taxon>Bacillati</taxon>
        <taxon>Saganbacteria</taxon>
    </lineage>
</organism>
<proteinExistence type="predicted"/>
<sequence>MARRIILVGLLLAVLGYAVYTYWPLVSPYFARPVSKVKLEEVREKAAAPAPLPTPAAEEAKMELVEEKKIVREARELVDPFSLRVSVRSKKEIEAKPGVALKPAPRPEPKLEGIWVDPNLRAAFISGQVMTEGSIIMGWRVDRIFRTEVWLKKGKSLKILRMEGR</sequence>
<dbReference type="Proteomes" id="UP000051861">
    <property type="component" value="Unassembled WGS sequence"/>
</dbReference>
<dbReference type="PATRIC" id="fig|1703775.3.peg.387"/>
<dbReference type="AlphaFoldDB" id="A0A0S7XT45"/>
<evidence type="ECO:0000313" key="2">
    <source>
        <dbReference type="Proteomes" id="UP000051861"/>
    </source>
</evidence>